<dbReference type="Proteomes" id="UP000290932">
    <property type="component" value="Unassembled WGS sequence"/>
</dbReference>
<name>A0A498H0P6_9EURY</name>
<proteinExistence type="predicted"/>
<dbReference type="RefSeq" id="WP_128693647.1">
    <property type="nucleotide sequence ID" value="NZ_LHQS01000002.1"/>
</dbReference>
<evidence type="ECO:0000313" key="2">
    <source>
        <dbReference type="Proteomes" id="UP000290932"/>
    </source>
</evidence>
<comment type="caution">
    <text evidence="1">The sequence shown here is derived from an EMBL/GenBank/DDBJ whole genome shotgun (WGS) entry which is preliminary data.</text>
</comment>
<protein>
    <submittedName>
        <fullName evidence="1">Uncharacterized protein</fullName>
    </submittedName>
</protein>
<accession>A0A498H0P6</accession>
<gene>
    <name evidence="1" type="ORF">ABH15_06925</name>
</gene>
<dbReference type="AlphaFoldDB" id="A0A498H0P6"/>
<dbReference type="EMBL" id="LHQS01000002">
    <property type="protein sequence ID" value="RXE55934.1"/>
    <property type="molecule type" value="Genomic_DNA"/>
</dbReference>
<organism evidence="1 2">
    <name type="scientific">Methanoculleus taiwanensis</name>
    <dbReference type="NCBI Taxonomy" id="1550565"/>
    <lineage>
        <taxon>Archaea</taxon>
        <taxon>Methanobacteriati</taxon>
        <taxon>Methanobacteriota</taxon>
        <taxon>Stenosarchaea group</taxon>
        <taxon>Methanomicrobia</taxon>
        <taxon>Methanomicrobiales</taxon>
        <taxon>Methanomicrobiaceae</taxon>
        <taxon>Methanoculleus</taxon>
    </lineage>
</organism>
<evidence type="ECO:0000313" key="1">
    <source>
        <dbReference type="EMBL" id="RXE55934.1"/>
    </source>
</evidence>
<dbReference type="OrthoDB" id="104463at2157"/>
<reference evidence="1 2" key="1">
    <citation type="journal article" date="2015" name="Int. J. Syst. Evol. Microbiol.">
        <title>Methanoculleus taiwanensis sp. nov., a methanogen isolated from deep marine sediment at the deformation front area near Taiwan.</title>
        <authorList>
            <person name="Weng C.Y."/>
            <person name="Chen S.C."/>
            <person name="Lai M.C."/>
            <person name="Wu S.Y."/>
            <person name="Lin S."/>
            <person name="Yang T.F."/>
            <person name="Chen P.C."/>
        </authorList>
    </citation>
    <scope>NUCLEOTIDE SEQUENCE [LARGE SCALE GENOMIC DNA]</scope>
    <source>
        <strain evidence="1 2">CYW4</strain>
    </source>
</reference>
<keyword evidence="2" id="KW-1185">Reference proteome</keyword>
<sequence length="124" mass="14210">MDKYMEERQRIDLLLPNTLYRWLMNKVRTDDHDGLYPDANRAVVALLTRQKRREEATPLCPRCGSPGELLGFVDVPDRTIAYSQYRCIRCGNGFMQKCRFLADFSRERAGGACGAPEEPGARPR</sequence>